<dbReference type="InterPro" id="IPR041413">
    <property type="entry name" value="MLTR_LBD"/>
</dbReference>
<dbReference type="Gene3D" id="3.30.450.180">
    <property type="match status" value="1"/>
</dbReference>
<organism evidence="2">
    <name type="scientific">Cellulosimicrobium sp. ES-005</name>
    <dbReference type="NCBI Taxonomy" id="3163031"/>
    <lineage>
        <taxon>Bacteria</taxon>
        <taxon>Bacillati</taxon>
        <taxon>Actinomycetota</taxon>
        <taxon>Actinomycetes</taxon>
        <taxon>Micrococcales</taxon>
        <taxon>Promicromonosporaceae</taxon>
        <taxon>Cellulosimicrobium</taxon>
    </lineage>
</organism>
<dbReference type="GO" id="GO:0003677">
    <property type="term" value="F:DNA binding"/>
    <property type="evidence" value="ECO:0007669"/>
    <property type="project" value="InterPro"/>
</dbReference>
<dbReference type="PROSITE" id="PS50943">
    <property type="entry name" value="HTH_CROC1"/>
    <property type="match status" value="1"/>
</dbReference>
<gene>
    <name evidence="2" type="ORF">ABRQ22_13905</name>
</gene>
<dbReference type="SUPFAM" id="SSF47413">
    <property type="entry name" value="lambda repressor-like DNA-binding domains"/>
    <property type="match status" value="1"/>
</dbReference>
<reference evidence="2" key="1">
    <citation type="submission" date="2024-06" db="EMBL/GenBank/DDBJ databases">
        <title>Complete genome sequence of the cellulolytic actinobacterium, Cellulosimicrobium ES-005.</title>
        <authorList>
            <person name="Matthews C.T."/>
            <person name="Underwood K.D."/>
            <person name="Ghanchi K.M."/>
            <person name="Fields S.D."/>
            <person name="Gardner S.G."/>
        </authorList>
    </citation>
    <scope>NUCLEOTIDE SEQUENCE</scope>
    <source>
        <strain evidence="2">ES-005</strain>
    </source>
</reference>
<dbReference type="PANTHER" id="PTHR35010">
    <property type="entry name" value="BLL4672 PROTEIN-RELATED"/>
    <property type="match status" value="1"/>
</dbReference>
<evidence type="ECO:0000259" key="1">
    <source>
        <dbReference type="PROSITE" id="PS50943"/>
    </source>
</evidence>
<sequence>MDARALVRDFLVARRERITPQEVGITPRPGRKVRGLRRSEVATLAGVSVEYYTRIERGAISRVSPQVLDAIARALRLDEAERAHLSNLAEIVARGGEADRRTSTRSWQPHPSLQWVLDAFTAGPAFVRNGAMDILAENALAHAFHQDLHDMPGTPNMARFTFLSDRARTFCPDWDVFADIAVAILRTEAARDPRSADLHETVEELLCHSAEFETRWRAGEVRRHGTGLKTFRHPVVGELTIAYEACAMESEPGLTLTLYSPEPGSTSARRMARLADLTGAGRPPTSTTT</sequence>
<name>A0AAU8FY22_9MICO</name>
<accession>A0AAU8FY22</accession>
<dbReference type="PANTHER" id="PTHR35010:SF2">
    <property type="entry name" value="BLL4672 PROTEIN"/>
    <property type="match status" value="1"/>
</dbReference>
<dbReference type="RefSeq" id="WP_253051954.1">
    <property type="nucleotide sequence ID" value="NZ_CP159290.1"/>
</dbReference>
<dbReference type="AlphaFoldDB" id="A0AAU8FY22"/>
<dbReference type="Gene3D" id="1.10.260.40">
    <property type="entry name" value="lambda repressor-like DNA-binding domains"/>
    <property type="match status" value="1"/>
</dbReference>
<dbReference type="InterPro" id="IPR010982">
    <property type="entry name" value="Lambda_DNA-bd_dom_sf"/>
</dbReference>
<dbReference type="Pfam" id="PF17765">
    <property type="entry name" value="MLTR_LBD"/>
    <property type="match status" value="1"/>
</dbReference>
<proteinExistence type="predicted"/>
<dbReference type="CDD" id="cd00093">
    <property type="entry name" value="HTH_XRE"/>
    <property type="match status" value="1"/>
</dbReference>
<feature type="domain" description="HTH cro/C1-type" evidence="1">
    <location>
        <begin position="31"/>
        <end position="82"/>
    </location>
</feature>
<dbReference type="InterPro" id="IPR001387">
    <property type="entry name" value="Cro/C1-type_HTH"/>
</dbReference>
<dbReference type="SMART" id="SM00530">
    <property type="entry name" value="HTH_XRE"/>
    <property type="match status" value="1"/>
</dbReference>
<evidence type="ECO:0000313" key="2">
    <source>
        <dbReference type="EMBL" id="XCH28695.1"/>
    </source>
</evidence>
<protein>
    <submittedName>
        <fullName evidence="2">Helix-turn-helix transcriptional regulator</fullName>
    </submittedName>
</protein>
<dbReference type="Pfam" id="PF13560">
    <property type="entry name" value="HTH_31"/>
    <property type="match status" value="1"/>
</dbReference>
<dbReference type="EMBL" id="CP159290">
    <property type="protein sequence ID" value="XCH28695.1"/>
    <property type="molecule type" value="Genomic_DNA"/>
</dbReference>